<gene>
    <name evidence="3" type="ORF">GCM10007368_28930</name>
</gene>
<dbReference type="Proteomes" id="UP000632535">
    <property type="component" value="Unassembled WGS sequence"/>
</dbReference>
<evidence type="ECO:0000313" key="4">
    <source>
        <dbReference type="Proteomes" id="UP000632535"/>
    </source>
</evidence>
<keyword evidence="2" id="KW-0812">Transmembrane</keyword>
<evidence type="ECO:0008006" key="5">
    <source>
        <dbReference type="Google" id="ProtNLM"/>
    </source>
</evidence>
<reference evidence="4" key="1">
    <citation type="journal article" date="2019" name="Int. J. Syst. Evol. Microbiol.">
        <title>The Global Catalogue of Microorganisms (GCM) 10K type strain sequencing project: providing services to taxonomists for standard genome sequencing and annotation.</title>
        <authorList>
            <consortium name="The Broad Institute Genomics Platform"/>
            <consortium name="The Broad Institute Genome Sequencing Center for Infectious Disease"/>
            <person name="Wu L."/>
            <person name="Ma J."/>
        </authorList>
    </citation>
    <scope>NUCLEOTIDE SEQUENCE [LARGE SCALE GENOMIC DNA]</scope>
    <source>
        <strain evidence="4">CCM 8653</strain>
    </source>
</reference>
<feature type="transmembrane region" description="Helical" evidence="2">
    <location>
        <begin position="114"/>
        <end position="137"/>
    </location>
</feature>
<feature type="compositionally biased region" description="Pro residues" evidence="1">
    <location>
        <begin position="173"/>
        <end position="190"/>
    </location>
</feature>
<keyword evidence="4" id="KW-1185">Reference proteome</keyword>
<name>A0ABQ2B808_9MICO</name>
<protein>
    <recommendedName>
        <fullName evidence="5">Aromatic ring-opening dioxygenase LigA</fullName>
    </recommendedName>
</protein>
<keyword evidence="2" id="KW-0472">Membrane</keyword>
<proteinExistence type="predicted"/>
<sequence length="239" mass="23719">MSSTVTIRPTRGVRGVGMISIIAGILLIVAGAAVWIVVSQTLADEQITVSDDSTFLGGAFAGDRVAGPLSAYAQADVIAMHATGMADGQTYAQLPQDDPVREDVMNASFLRASLFTSVVAFGVCALVIGLGILFVLVGGALRGLAGGPQVAVETPGLSSRGDLSAGPRHADAPPQPAPQPAPHPGPPPSRPTTRATPQAPPATAGKTADGTSVMPPAPPAPPAGPGSDAPPPAAPGPRA</sequence>
<dbReference type="RefSeq" id="WP_188524426.1">
    <property type="nucleotide sequence ID" value="NZ_BMDG01000010.1"/>
</dbReference>
<feature type="transmembrane region" description="Helical" evidence="2">
    <location>
        <begin position="12"/>
        <end position="38"/>
    </location>
</feature>
<dbReference type="EMBL" id="BMDG01000010">
    <property type="protein sequence ID" value="GGI09974.1"/>
    <property type="molecule type" value="Genomic_DNA"/>
</dbReference>
<feature type="compositionally biased region" description="Pro residues" evidence="1">
    <location>
        <begin position="215"/>
        <end position="239"/>
    </location>
</feature>
<feature type="compositionally biased region" description="Low complexity" evidence="1">
    <location>
        <begin position="191"/>
        <end position="204"/>
    </location>
</feature>
<evidence type="ECO:0000256" key="1">
    <source>
        <dbReference type="SAM" id="MobiDB-lite"/>
    </source>
</evidence>
<keyword evidence="2" id="KW-1133">Transmembrane helix</keyword>
<evidence type="ECO:0000256" key="2">
    <source>
        <dbReference type="SAM" id="Phobius"/>
    </source>
</evidence>
<organism evidence="3 4">
    <name type="scientific">Isoptericola cucumis</name>
    <dbReference type="NCBI Taxonomy" id="1776856"/>
    <lineage>
        <taxon>Bacteria</taxon>
        <taxon>Bacillati</taxon>
        <taxon>Actinomycetota</taxon>
        <taxon>Actinomycetes</taxon>
        <taxon>Micrococcales</taxon>
        <taxon>Promicromonosporaceae</taxon>
        <taxon>Isoptericola</taxon>
    </lineage>
</organism>
<comment type="caution">
    <text evidence="3">The sequence shown here is derived from an EMBL/GenBank/DDBJ whole genome shotgun (WGS) entry which is preliminary data.</text>
</comment>
<accession>A0ABQ2B808</accession>
<feature type="region of interest" description="Disordered" evidence="1">
    <location>
        <begin position="155"/>
        <end position="239"/>
    </location>
</feature>
<evidence type="ECO:0000313" key="3">
    <source>
        <dbReference type="EMBL" id="GGI09974.1"/>
    </source>
</evidence>